<feature type="region of interest" description="Disordered" evidence="11">
    <location>
        <begin position="110"/>
        <end position="133"/>
    </location>
</feature>
<name>A0A6J1D0T1_MOMCH</name>
<comment type="catalytic activity">
    <reaction evidence="7">
        <text>L-threonyl-[protein] + ATP = O-phospho-L-threonyl-[protein] + ADP + H(+)</text>
        <dbReference type="Rhea" id="RHEA:46608"/>
        <dbReference type="Rhea" id="RHEA-COMP:11060"/>
        <dbReference type="Rhea" id="RHEA-COMP:11605"/>
        <dbReference type="ChEBI" id="CHEBI:15378"/>
        <dbReference type="ChEBI" id="CHEBI:30013"/>
        <dbReference type="ChEBI" id="CHEBI:30616"/>
        <dbReference type="ChEBI" id="CHEBI:61977"/>
        <dbReference type="ChEBI" id="CHEBI:456216"/>
        <dbReference type="EC" id="2.7.11.1"/>
    </reaction>
</comment>
<feature type="compositionally biased region" description="Low complexity" evidence="11">
    <location>
        <begin position="443"/>
        <end position="453"/>
    </location>
</feature>
<keyword evidence="3" id="KW-0808">Transferase</keyword>
<sequence length="460" mass="50920">MTSTSPWNGSVRRNSTSGDERRNSASGGERRNSASGGERRNSSSGGLGTRIQYLYSPSPDVSSGLDSRSRRNPVKAAARSVAGAFITCFTPPEGETSPGYCGGCNLPSDTSSHNGSRNQGSRRESHFSSNLAAHDREPGSLKISIDEIRKATKNFSTASKIGQGGFGAVYKGKLDGMLVAIKRAKKSVYDNNLGLEFKSEIQTLAQVEHLNLVKFYGYLEHEDERIVIVEYVPNGTLREHLECIHGNILDLATRLDIATDVAHAITYLHMYTDRPIIHRDIKSSNILLSENFRAKVADFGFARLAADGDATHVSTQVKGTAGYLDPEYLKTYQLTEKSDIYSFGVLLIELVTGRRPIEPKRELEQRVTPKWAMKKFAEGEASTILDPNLEQTVANNLAVEKILELALQCLAPRRQSRPSMRRCAEILWSIRKDHRELSAPDLRSFSSNSQRSASIREKRN</sequence>
<protein>
    <recommendedName>
        <fullName evidence="1">non-specific serine/threonine protein kinase</fullName>
        <ecNumber evidence="1">2.7.11.1</ecNumber>
    </recommendedName>
</protein>
<evidence type="ECO:0000256" key="1">
    <source>
        <dbReference type="ARBA" id="ARBA00012513"/>
    </source>
</evidence>
<dbReference type="AlphaFoldDB" id="A0A6J1D0T1"/>
<organism evidence="13 14">
    <name type="scientific">Momordica charantia</name>
    <name type="common">Bitter gourd</name>
    <name type="synonym">Balsam pear</name>
    <dbReference type="NCBI Taxonomy" id="3673"/>
    <lineage>
        <taxon>Eukaryota</taxon>
        <taxon>Viridiplantae</taxon>
        <taxon>Streptophyta</taxon>
        <taxon>Embryophyta</taxon>
        <taxon>Tracheophyta</taxon>
        <taxon>Spermatophyta</taxon>
        <taxon>Magnoliopsida</taxon>
        <taxon>eudicotyledons</taxon>
        <taxon>Gunneridae</taxon>
        <taxon>Pentapetalae</taxon>
        <taxon>rosids</taxon>
        <taxon>fabids</taxon>
        <taxon>Cucurbitales</taxon>
        <taxon>Cucurbitaceae</taxon>
        <taxon>Momordiceae</taxon>
        <taxon>Momordica</taxon>
    </lineage>
</organism>
<comment type="catalytic activity">
    <reaction evidence="8">
        <text>L-seryl-[protein] + ATP = O-phospho-L-seryl-[protein] + ADP + H(+)</text>
        <dbReference type="Rhea" id="RHEA:17989"/>
        <dbReference type="Rhea" id="RHEA-COMP:9863"/>
        <dbReference type="Rhea" id="RHEA-COMP:11604"/>
        <dbReference type="ChEBI" id="CHEBI:15378"/>
        <dbReference type="ChEBI" id="CHEBI:29999"/>
        <dbReference type="ChEBI" id="CHEBI:30616"/>
        <dbReference type="ChEBI" id="CHEBI:83421"/>
        <dbReference type="ChEBI" id="CHEBI:456216"/>
        <dbReference type="EC" id="2.7.11.1"/>
    </reaction>
</comment>
<feature type="region of interest" description="Disordered" evidence="11">
    <location>
        <begin position="1"/>
        <end position="69"/>
    </location>
</feature>
<dbReference type="Gene3D" id="3.30.200.20">
    <property type="entry name" value="Phosphorylase Kinase, domain 1"/>
    <property type="match status" value="1"/>
</dbReference>
<feature type="compositionally biased region" description="Polar residues" evidence="11">
    <location>
        <begin position="110"/>
        <end position="119"/>
    </location>
</feature>
<evidence type="ECO:0000256" key="6">
    <source>
        <dbReference type="ARBA" id="ARBA00022840"/>
    </source>
</evidence>
<dbReference type="Gene3D" id="1.10.510.10">
    <property type="entry name" value="Transferase(Phosphotransferase) domain 1"/>
    <property type="match status" value="1"/>
</dbReference>
<evidence type="ECO:0000259" key="12">
    <source>
        <dbReference type="PROSITE" id="PS50011"/>
    </source>
</evidence>
<evidence type="ECO:0000256" key="7">
    <source>
        <dbReference type="ARBA" id="ARBA00047899"/>
    </source>
</evidence>
<feature type="domain" description="Protein kinase" evidence="12">
    <location>
        <begin position="155"/>
        <end position="437"/>
    </location>
</feature>
<evidence type="ECO:0000256" key="4">
    <source>
        <dbReference type="ARBA" id="ARBA00022741"/>
    </source>
</evidence>
<feature type="compositionally biased region" description="Basic and acidic residues" evidence="11">
    <location>
        <begin position="18"/>
        <end position="41"/>
    </location>
</feature>
<dbReference type="GO" id="GO:0004674">
    <property type="term" value="F:protein serine/threonine kinase activity"/>
    <property type="evidence" value="ECO:0007669"/>
    <property type="project" value="UniProtKB-KW"/>
</dbReference>
<dbReference type="PROSITE" id="PS00107">
    <property type="entry name" value="PROTEIN_KINASE_ATP"/>
    <property type="match status" value="1"/>
</dbReference>
<evidence type="ECO:0000256" key="10">
    <source>
        <dbReference type="RuleBase" id="RU000304"/>
    </source>
</evidence>
<dbReference type="InterPro" id="IPR000719">
    <property type="entry name" value="Prot_kinase_dom"/>
</dbReference>
<dbReference type="PANTHER" id="PTHR47989">
    <property type="entry name" value="OS01G0750732 PROTEIN"/>
    <property type="match status" value="1"/>
</dbReference>
<evidence type="ECO:0000256" key="11">
    <source>
        <dbReference type="SAM" id="MobiDB-lite"/>
    </source>
</evidence>
<evidence type="ECO:0000256" key="2">
    <source>
        <dbReference type="ARBA" id="ARBA00022527"/>
    </source>
</evidence>
<dbReference type="PROSITE" id="PS00108">
    <property type="entry name" value="PROTEIN_KINASE_ST"/>
    <property type="match status" value="1"/>
</dbReference>
<dbReference type="SMART" id="SM00220">
    <property type="entry name" value="S_TKc"/>
    <property type="match status" value="1"/>
</dbReference>
<accession>A0A6J1D0T1</accession>
<dbReference type="InterPro" id="IPR008271">
    <property type="entry name" value="Ser/Thr_kinase_AS"/>
</dbReference>
<feature type="binding site" evidence="9">
    <location>
        <position position="186"/>
    </location>
    <ligand>
        <name>ATP</name>
        <dbReference type="ChEBI" id="CHEBI:30616"/>
    </ligand>
</feature>
<dbReference type="Proteomes" id="UP000504603">
    <property type="component" value="Unplaced"/>
</dbReference>
<keyword evidence="13" id="KW-1185">Reference proteome</keyword>
<reference evidence="14" key="1">
    <citation type="submission" date="2025-08" db="UniProtKB">
        <authorList>
            <consortium name="RefSeq"/>
        </authorList>
    </citation>
    <scope>IDENTIFICATION</scope>
    <source>
        <strain evidence="14">OHB3-1</strain>
    </source>
</reference>
<evidence type="ECO:0000256" key="9">
    <source>
        <dbReference type="PROSITE-ProRule" id="PRU10141"/>
    </source>
</evidence>
<keyword evidence="5" id="KW-0418">Kinase</keyword>
<feature type="region of interest" description="Disordered" evidence="11">
    <location>
        <begin position="441"/>
        <end position="460"/>
    </location>
</feature>
<evidence type="ECO:0000313" key="13">
    <source>
        <dbReference type="Proteomes" id="UP000504603"/>
    </source>
</evidence>
<dbReference type="InterPro" id="IPR011009">
    <property type="entry name" value="Kinase-like_dom_sf"/>
</dbReference>
<dbReference type="OrthoDB" id="4062651at2759"/>
<evidence type="ECO:0000256" key="5">
    <source>
        <dbReference type="ARBA" id="ARBA00022777"/>
    </source>
</evidence>
<dbReference type="FunFam" id="3.30.200.20:FF:001335">
    <property type="entry name" value="Calmodulin-binding receptor-like cytoplasmic kinase 2"/>
    <property type="match status" value="1"/>
</dbReference>
<feature type="compositionally biased region" description="Polar residues" evidence="11">
    <location>
        <begin position="1"/>
        <end position="17"/>
    </location>
</feature>
<dbReference type="EC" id="2.7.11.1" evidence="1"/>
<dbReference type="InterPro" id="IPR017441">
    <property type="entry name" value="Protein_kinase_ATP_BS"/>
</dbReference>
<proteinExistence type="inferred from homology"/>
<dbReference type="GO" id="GO:0005524">
    <property type="term" value="F:ATP binding"/>
    <property type="evidence" value="ECO:0007669"/>
    <property type="project" value="UniProtKB-UniRule"/>
</dbReference>
<dbReference type="FunFam" id="1.10.510.10:FF:000300">
    <property type="entry name" value="Calmodulin-binding receptor-like cytoplasmic kinase 3"/>
    <property type="match status" value="1"/>
</dbReference>
<dbReference type="PROSITE" id="PS50011">
    <property type="entry name" value="PROTEIN_KINASE_DOM"/>
    <property type="match status" value="1"/>
</dbReference>
<dbReference type="SUPFAM" id="SSF56112">
    <property type="entry name" value="Protein kinase-like (PK-like)"/>
    <property type="match status" value="1"/>
</dbReference>
<keyword evidence="6 9" id="KW-0067">ATP-binding</keyword>
<keyword evidence="4 9" id="KW-0547">Nucleotide-binding</keyword>
<dbReference type="GeneID" id="111016250"/>
<dbReference type="Pfam" id="PF00069">
    <property type="entry name" value="Pkinase"/>
    <property type="match status" value="1"/>
</dbReference>
<gene>
    <name evidence="14" type="primary">LOC111016250</name>
</gene>
<keyword evidence="2 10" id="KW-0723">Serine/threonine-protein kinase</keyword>
<dbReference type="KEGG" id="mcha:111016250"/>
<comment type="similarity">
    <text evidence="10">Belongs to the protein kinase superfamily.</text>
</comment>
<dbReference type="RefSeq" id="XP_022147253.1">
    <property type="nucleotide sequence ID" value="XM_022291561.1"/>
</dbReference>
<evidence type="ECO:0000313" key="14">
    <source>
        <dbReference type="RefSeq" id="XP_022147253.1"/>
    </source>
</evidence>
<evidence type="ECO:0000256" key="3">
    <source>
        <dbReference type="ARBA" id="ARBA00022679"/>
    </source>
</evidence>
<dbReference type="PANTHER" id="PTHR47989:SF71">
    <property type="entry name" value="PROTEIN KINASE DOMAIN-CONTAINING PROTEIN"/>
    <property type="match status" value="1"/>
</dbReference>
<evidence type="ECO:0000256" key="8">
    <source>
        <dbReference type="ARBA" id="ARBA00048679"/>
    </source>
</evidence>